<feature type="domain" description="Centrosomal protein CEP104 N-terminal" evidence="13">
    <location>
        <begin position="33"/>
        <end position="146"/>
    </location>
</feature>
<sequence>MPRRLGFTVVDASGHEEGYSAVELTSHGPTVQGWRSPRYSLYPQELVLCLEGSCHVQKLQVLSHQFLISSKLEIYIGESQHQGSAYTRLGYVALSDNEKTGFRARELKSVHVDATGRYLKLIIHKNHVNKYNIHNQVGLVAINILGDAVDDKDSGSYSPGAADRLISQYLKHHPDDPALSSTTQRQEEFDPLDDLAFGMYVDPEVAGMIRTLDARKRAAVREEKFHVAKTLKQAIADLHKVGERLGRYEVEKRCAVEQEDYDLAEKKKQQMEEYRQRVYQELRLHNLLQEEEVEWLSSPLFRYEGHGTEMGSPRGLRGSNSQITSPGNTARTKGAALQERGTPKGMLAAGEDVHTHRSESERMYSTQPTRQNPPSHDDRPIPTVVRQQHKAQDDAGDKDSLLAQAWVGEDALTTPSAEGGDKAGGEPSAKPEEGEPRGSGTPEPLSEMALREAGPVIDVFGEGLVAGAYSKTWSYREDALLAIYRQMAELKEGMAREDIRAMLRAAIFLVRRALRDQVTSVFSASLKVLKMLVTQFVPQHRLGRVDLSHCVEGTLPGLMARTGDTTTRHRNAAMSFIQELALLQAVRALQLVPPVLLQSFGAHAASRLAISQLELLLRLLPELGLDGHGLTPTNVMKVAQCGLDHTGADVRETAVRLVLALYGMKREAVRALLPPDDGNTRRNLLYRGLFDAMDRIDGKPTHAEVQVRRKAAAEEAERRKQAEIQVLQQQLSALHEIQAQVQLTKEKEKGRPGKKRAEEPAVASQGPQPVENPPSALPQFLENICVFCGERSDSFTDEGLDVHYWRHCPMLQRCEHCKQVVEISGLTAHRLGECERGDGYGKCPRCAEAVPKTKLSEHIQAKSCAPAKPERVANRCPLCHTDFPPGEEAWKPHLVSKEGCTKNPRKEQYLQRLLEAPKGGGAAKSGGAGVKAGGAPKAQPRGGIPKLQPANRNAAK</sequence>
<keyword evidence="5" id="KW-0677">Repeat</keyword>
<keyword evidence="6" id="KW-0175">Coiled coil</keyword>
<dbReference type="InterPro" id="IPR052607">
    <property type="entry name" value="CEP104-like"/>
</dbReference>
<keyword evidence="8" id="KW-0966">Cell projection</keyword>
<reference evidence="16 17" key="1">
    <citation type="submission" date="2025-04" db="UniProtKB">
        <authorList>
            <consortium name="RefSeq"/>
        </authorList>
    </citation>
    <scope>IDENTIFICATION</scope>
    <source>
        <tissue evidence="16 17">Sperm</tissue>
    </source>
</reference>
<accession>A0AAJ7TDX4</accession>
<evidence type="ECO:0000256" key="3">
    <source>
        <dbReference type="ARBA" id="ARBA00004647"/>
    </source>
</evidence>
<comment type="subunit">
    <text evidence="10">Interacts with CCP110 and CEP97. Interacts with ARMC9, TOGARAM1, CCDC66 and CSPP1.</text>
</comment>
<evidence type="ECO:0000256" key="12">
    <source>
        <dbReference type="SAM" id="MobiDB-lite"/>
    </source>
</evidence>
<keyword evidence="15" id="KW-1185">Reference proteome</keyword>
<evidence type="ECO:0000313" key="17">
    <source>
        <dbReference type="RefSeq" id="XP_032816161.1"/>
    </source>
</evidence>
<keyword evidence="4" id="KW-0963">Cytoplasm</keyword>
<dbReference type="InterPro" id="IPR011989">
    <property type="entry name" value="ARM-like"/>
</dbReference>
<dbReference type="SUPFAM" id="SSF49785">
    <property type="entry name" value="Galactose-binding domain-like"/>
    <property type="match status" value="1"/>
</dbReference>
<evidence type="ECO:0000313" key="19">
    <source>
        <dbReference type="RefSeq" id="XP_032816163.1"/>
    </source>
</evidence>
<dbReference type="Gene3D" id="2.60.120.260">
    <property type="entry name" value="Galactose-binding domain-like"/>
    <property type="match status" value="1"/>
</dbReference>
<evidence type="ECO:0000313" key="18">
    <source>
        <dbReference type="RefSeq" id="XP_032816162.1"/>
    </source>
</evidence>
<dbReference type="RefSeq" id="XP_032816160.1">
    <property type="nucleotide sequence ID" value="XM_032960269.1"/>
</dbReference>
<dbReference type="KEGG" id="pmrn:116945753"/>
<evidence type="ECO:0000256" key="7">
    <source>
        <dbReference type="ARBA" id="ARBA00023212"/>
    </source>
</evidence>
<evidence type="ECO:0000256" key="4">
    <source>
        <dbReference type="ARBA" id="ARBA00022490"/>
    </source>
</evidence>
<dbReference type="Gene3D" id="1.25.10.10">
    <property type="entry name" value="Leucine-rich Repeat Variant"/>
    <property type="match status" value="1"/>
</dbReference>
<dbReference type="RefSeq" id="XP_032816161.1">
    <property type="nucleotide sequence ID" value="XM_032960270.1"/>
</dbReference>
<gene>
    <name evidence="16 17 18 19" type="primary">CEP104</name>
</gene>
<dbReference type="CTD" id="9731"/>
<dbReference type="GO" id="GO:0005929">
    <property type="term" value="C:cilium"/>
    <property type="evidence" value="ECO:0007669"/>
    <property type="project" value="UniProtKB-SubCell"/>
</dbReference>
<dbReference type="GO" id="GO:0000922">
    <property type="term" value="C:spindle pole"/>
    <property type="evidence" value="ECO:0007669"/>
    <property type="project" value="UniProtKB-SubCell"/>
</dbReference>
<dbReference type="FunFam" id="1.25.10.10:FF:000200">
    <property type="entry name" value="Centrosomal protein of 104 kDa"/>
    <property type="match status" value="1"/>
</dbReference>
<feature type="region of interest" description="Disordered" evidence="12">
    <location>
        <begin position="309"/>
        <end position="396"/>
    </location>
</feature>
<evidence type="ECO:0000256" key="2">
    <source>
        <dbReference type="ARBA" id="ARBA00004138"/>
    </source>
</evidence>
<dbReference type="InterPro" id="IPR048739">
    <property type="entry name" value="CEP104_N"/>
</dbReference>
<dbReference type="Pfam" id="PF21038">
    <property type="entry name" value="CEP104_N"/>
    <property type="match status" value="1"/>
</dbReference>
<keyword evidence="7" id="KW-0206">Cytoskeleton</keyword>
<comment type="subcellular location">
    <subcellularLocation>
        <location evidence="2">Cell projection</location>
        <location evidence="2">Cilium</location>
    </subcellularLocation>
    <subcellularLocation>
        <location evidence="1">Cytoplasm</location>
        <location evidence="1">Cytoskeleton</location>
        <location evidence="1">Microtubule organizing center</location>
        <location evidence="1">Centrosome</location>
        <location evidence="1">Centriole</location>
    </subcellularLocation>
    <subcellularLocation>
        <location evidence="3">Cytoplasm</location>
        <location evidence="3">Cytoskeleton</location>
        <location evidence="3">Spindle pole</location>
    </subcellularLocation>
</comment>
<evidence type="ECO:0000256" key="1">
    <source>
        <dbReference type="ARBA" id="ARBA00004114"/>
    </source>
</evidence>
<feature type="region of interest" description="Disordered" evidence="12">
    <location>
        <begin position="743"/>
        <end position="774"/>
    </location>
</feature>
<organism evidence="15 17">
    <name type="scientific">Petromyzon marinus</name>
    <name type="common">Sea lamprey</name>
    <dbReference type="NCBI Taxonomy" id="7757"/>
    <lineage>
        <taxon>Eukaryota</taxon>
        <taxon>Metazoa</taxon>
        <taxon>Chordata</taxon>
        <taxon>Craniata</taxon>
        <taxon>Vertebrata</taxon>
        <taxon>Cyclostomata</taxon>
        <taxon>Hyperoartia</taxon>
        <taxon>Petromyzontiformes</taxon>
        <taxon>Petromyzontidae</taxon>
        <taxon>Petromyzon</taxon>
    </lineage>
</organism>
<feature type="domain" description="Centrosomal protein CEP104 Zn finger" evidence="14">
    <location>
        <begin position="785"/>
        <end position="895"/>
    </location>
</feature>
<dbReference type="PANTHER" id="PTHR13371:SF0">
    <property type="entry name" value="CENTROSOMAL PROTEIN OF 104 KDA"/>
    <property type="match status" value="1"/>
</dbReference>
<feature type="compositionally biased region" description="Basic and acidic residues" evidence="12">
    <location>
        <begin position="744"/>
        <end position="759"/>
    </location>
</feature>
<evidence type="ECO:0000256" key="9">
    <source>
        <dbReference type="ARBA" id="ARBA00059645"/>
    </source>
</evidence>
<feature type="region of interest" description="Disordered" evidence="12">
    <location>
        <begin position="412"/>
        <end position="445"/>
    </location>
</feature>
<dbReference type="RefSeq" id="XP_032816163.1">
    <property type="nucleotide sequence ID" value="XM_032960272.1"/>
</dbReference>
<comment type="function">
    <text evidence="9">Required for ciliogenesis and for structural integrity at the ciliary tip.</text>
</comment>
<feature type="region of interest" description="Disordered" evidence="12">
    <location>
        <begin position="913"/>
        <end position="956"/>
    </location>
</feature>
<evidence type="ECO:0000259" key="13">
    <source>
        <dbReference type="Pfam" id="PF21038"/>
    </source>
</evidence>
<evidence type="ECO:0000313" key="15">
    <source>
        <dbReference type="Proteomes" id="UP001318040"/>
    </source>
</evidence>
<feature type="compositionally biased region" description="Gly residues" evidence="12">
    <location>
        <begin position="918"/>
        <end position="932"/>
    </location>
</feature>
<proteinExistence type="predicted"/>
<dbReference type="PANTHER" id="PTHR13371">
    <property type="entry name" value="GLYCINE-, GLUTAMATE-, THIENYLCYCLOHEXYLPIPERIDINE-BINDING PROTEIN"/>
    <property type="match status" value="1"/>
</dbReference>
<name>A0AAJ7TDX4_PETMA</name>
<evidence type="ECO:0000256" key="8">
    <source>
        <dbReference type="ARBA" id="ARBA00023273"/>
    </source>
</evidence>
<dbReference type="GO" id="GO:0005814">
    <property type="term" value="C:centriole"/>
    <property type="evidence" value="ECO:0007669"/>
    <property type="project" value="UniProtKB-SubCell"/>
</dbReference>
<dbReference type="AlphaFoldDB" id="A0AAJ7TDX4"/>
<evidence type="ECO:0000259" key="14">
    <source>
        <dbReference type="Pfam" id="PF21039"/>
    </source>
</evidence>
<dbReference type="Proteomes" id="UP001318040">
    <property type="component" value="Chromosome 25"/>
</dbReference>
<evidence type="ECO:0000256" key="10">
    <source>
        <dbReference type="ARBA" id="ARBA00065345"/>
    </source>
</evidence>
<evidence type="ECO:0000256" key="11">
    <source>
        <dbReference type="ARBA" id="ARBA00068547"/>
    </source>
</evidence>
<dbReference type="InterPro" id="IPR048738">
    <property type="entry name" value="CEP104_Znf"/>
</dbReference>
<dbReference type="InterPro" id="IPR008979">
    <property type="entry name" value="Galactose-bd-like_sf"/>
</dbReference>
<dbReference type="Pfam" id="PF21039">
    <property type="entry name" value="CEP104_ZnF"/>
    <property type="match status" value="1"/>
</dbReference>
<dbReference type="RefSeq" id="XP_032816162.1">
    <property type="nucleotide sequence ID" value="XM_032960271.1"/>
</dbReference>
<dbReference type="GeneID" id="116945753"/>
<protein>
    <recommendedName>
        <fullName evidence="11">Centrosomal protein of 104 kDa</fullName>
    </recommendedName>
</protein>
<dbReference type="Pfam" id="PF21040">
    <property type="entry name" value="CEP104-like_TOG"/>
    <property type="match status" value="1"/>
</dbReference>
<evidence type="ECO:0000256" key="5">
    <source>
        <dbReference type="ARBA" id="ARBA00022737"/>
    </source>
</evidence>
<feature type="compositionally biased region" description="Basic and acidic residues" evidence="12">
    <location>
        <begin position="419"/>
        <end position="436"/>
    </location>
</feature>
<evidence type="ECO:0000256" key="6">
    <source>
        <dbReference type="ARBA" id="ARBA00023054"/>
    </source>
</evidence>
<feature type="compositionally biased region" description="Polar residues" evidence="12">
    <location>
        <begin position="318"/>
        <end position="331"/>
    </location>
</feature>
<feature type="compositionally biased region" description="Basic and acidic residues" evidence="12">
    <location>
        <begin position="351"/>
        <end position="362"/>
    </location>
</feature>
<evidence type="ECO:0000313" key="16">
    <source>
        <dbReference type="RefSeq" id="XP_032816160.1"/>
    </source>
</evidence>
<feature type="compositionally biased region" description="Polar residues" evidence="12">
    <location>
        <begin position="363"/>
        <end position="374"/>
    </location>
</feature>